<dbReference type="EMBL" id="POTM01000047">
    <property type="protein sequence ID" value="TLH64724.1"/>
    <property type="molecule type" value="Genomic_DNA"/>
</dbReference>
<feature type="compositionally biased region" description="Low complexity" evidence="1">
    <location>
        <begin position="167"/>
        <end position="188"/>
    </location>
</feature>
<comment type="caution">
    <text evidence="2">The sequence shown here is derived from an EMBL/GenBank/DDBJ whole genome shotgun (WGS) entry which is preliminary data.</text>
</comment>
<dbReference type="Pfam" id="PF06013">
    <property type="entry name" value="WXG100"/>
    <property type="match status" value="1"/>
</dbReference>
<evidence type="ECO:0000313" key="3">
    <source>
        <dbReference type="Proteomes" id="UP000309984"/>
    </source>
</evidence>
<evidence type="ECO:0000313" key="2">
    <source>
        <dbReference type="EMBL" id="TLH64724.1"/>
    </source>
</evidence>
<accession>A0A7I7ZW04</accession>
<dbReference type="RefSeq" id="WP_138250067.1">
    <property type="nucleotide sequence ID" value="NZ_AP022616.1"/>
</dbReference>
<feature type="compositionally biased region" description="Basic and acidic residues" evidence="1">
    <location>
        <begin position="189"/>
        <end position="201"/>
    </location>
</feature>
<protein>
    <submittedName>
        <fullName evidence="2">WXG100 family type VII secretion target</fullName>
    </submittedName>
</protein>
<dbReference type="SUPFAM" id="SSF140453">
    <property type="entry name" value="EsxAB dimer-like"/>
    <property type="match status" value="1"/>
</dbReference>
<dbReference type="NCBIfam" id="TIGR03930">
    <property type="entry name" value="WXG100_ESAT6"/>
    <property type="match status" value="1"/>
</dbReference>
<dbReference type="InterPro" id="IPR036689">
    <property type="entry name" value="ESAT-6-like_sf"/>
</dbReference>
<keyword evidence="3" id="KW-1185">Reference proteome</keyword>
<feature type="region of interest" description="Disordered" evidence="1">
    <location>
        <begin position="91"/>
        <end position="138"/>
    </location>
</feature>
<evidence type="ECO:0000256" key="1">
    <source>
        <dbReference type="SAM" id="MobiDB-lite"/>
    </source>
</evidence>
<dbReference type="AlphaFoldDB" id="A0A7I7ZW04"/>
<dbReference type="Proteomes" id="UP000309984">
    <property type="component" value="Unassembled WGS sequence"/>
</dbReference>
<feature type="compositionally biased region" description="Low complexity" evidence="1">
    <location>
        <begin position="112"/>
        <end position="125"/>
    </location>
</feature>
<dbReference type="Gene3D" id="1.10.287.1060">
    <property type="entry name" value="ESAT-6-like"/>
    <property type="match status" value="1"/>
</dbReference>
<proteinExistence type="predicted"/>
<organism evidence="2 3">
    <name type="scientific">Mycolicibacterium phocaicum</name>
    <dbReference type="NCBI Taxonomy" id="319706"/>
    <lineage>
        <taxon>Bacteria</taxon>
        <taxon>Bacillati</taxon>
        <taxon>Actinomycetota</taxon>
        <taxon>Actinomycetes</taxon>
        <taxon>Mycobacteriales</taxon>
        <taxon>Mycobacteriaceae</taxon>
        <taxon>Mycolicibacterium</taxon>
    </lineage>
</organism>
<sequence>MGRPLELVQSEFSAASNSLSHSAQELQDGLSHVDLSVSQLLTSDWKGDAASAFRKVWDQWHNGAGQVVQGLQAMSSLLSVAGQQYGNADAQGGAAISSSMDGGGSAGGGSPTGAPATAAASQTGGASSGAGDGANGLASQLPSLAEQMMGSLTQPLSQVGQMAAGLAQAGAQIATAAAQAGQQAAQGGAEKEQDEKADALKDGAAGDPTSPGAPPLPTPTSDADHRRENRRA</sequence>
<feature type="compositionally biased region" description="Gly residues" evidence="1">
    <location>
        <begin position="101"/>
        <end position="111"/>
    </location>
</feature>
<dbReference type="InterPro" id="IPR010310">
    <property type="entry name" value="T7SS_ESAT-6-like"/>
</dbReference>
<feature type="compositionally biased region" description="Basic and acidic residues" evidence="1">
    <location>
        <begin position="222"/>
        <end position="232"/>
    </location>
</feature>
<reference evidence="2 3" key="1">
    <citation type="submission" date="2018-01" db="EMBL/GenBank/DDBJ databases">
        <title>Comparative genomics of Mycobacterium mucogenicum and Mycobacterium neoaurum clade members emphasizing tRNA and non-coding RNA.</title>
        <authorList>
            <person name="Behra P.R.K."/>
            <person name="Pettersson B.M.F."/>
            <person name="Das S."/>
            <person name="Dasgupta S."/>
            <person name="Kirsebom L.A."/>
        </authorList>
    </citation>
    <scope>NUCLEOTIDE SEQUENCE [LARGE SCALE GENOMIC DNA]</scope>
    <source>
        <strain evidence="2 3">DSM 45104</strain>
    </source>
</reference>
<feature type="region of interest" description="Disordered" evidence="1">
    <location>
        <begin position="167"/>
        <end position="232"/>
    </location>
</feature>
<name>A0A7I7ZW04_9MYCO</name>
<gene>
    <name evidence="2" type="ORF">C1S79_19060</name>
</gene>